<dbReference type="Gene3D" id="2.40.260.10">
    <property type="entry name" value="Sortase"/>
    <property type="match status" value="1"/>
</dbReference>
<dbReference type="RefSeq" id="WP_170119800.1">
    <property type="nucleotide sequence ID" value="NZ_JBHSWJ010000002.1"/>
</dbReference>
<name>A0ABW2ATG3_9MICO</name>
<comment type="caution">
    <text evidence="2">The sequence shown here is derived from an EMBL/GenBank/DDBJ whole genome shotgun (WGS) entry which is preliminary data.</text>
</comment>
<dbReference type="InterPro" id="IPR023365">
    <property type="entry name" value="Sortase_dom-sf"/>
</dbReference>
<accession>A0ABW2ATG3</accession>
<dbReference type="InterPro" id="IPR005754">
    <property type="entry name" value="Sortase"/>
</dbReference>
<evidence type="ECO:0000256" key="1">
    <source>
        <dbReference type="ARBA" id="ARBA00022801"/>
    </source>
</evidence>
<dbReference type="CDD" id="cd05829">
    <property type="entry name" value="Sortase_F"/>
    <property type="match status" value="1"/>
</dbReference>
<keyword evidence="1" id="KW-0378">Hydrolase</keyword>
<sequence>MAIGSAPAGSSGGFAVMNVTSELPRLGANRLYVPKLGINTSIVAAPVKAGALVVPGATKVGRWTGSVGYGAKTGRAVIAGHTLSYGRYKGALAPIARATKGTVIYVSDSAGRVYRFLVTVRAEMTKSALPADVFYGRDSMKLELVTCGGVILRGGHHKDNVVVTAVRF</sequence>
<proteinExistence type="predicted"/>
<reference evidence="3" key="1">
    <citation type="journal article" date="2019" name="Int. J. Syst. Evol. Microbiol.">
        <title>The Global Catalogue of Microorganisms (GCM) 10K type strain sequencing project: providing services to taxonomists for standard genome sequencing and annotation.</title>
        <authorList>
            <consortium name="The Broad Institute Genomics Platform"/>
            <consortium name="The Broad Institute Genome Sequencing Center for Infectious Disease"/>
            <person name="Wu L."/>
            <person name="Ma J."/>
        </authorList>
    </citation>
    <scope>NUCLEOTIDE SEQUENCE [LARGE SCALE GENOMIC DNA]</scope>
    <source>
        <strain evidence="3">NBRC 106593</strain>
    </source>
</reference>
<dbReference type="Proteomes" id="UP001596356">
    <property type="component" value="Unassembled WGS sequence"/>
</dbReference>
<dbReference type="InterPro" id="IPR042001">
    <property type="entry name" value="Sortase_F"/>
</dbReference>
<evidence type="ECO:0000313" key="3">
    <source>
        <dbReference type="Proteomes" id="UP001596356"/>
    </source>
</evidence>
<gene>
    <name evidence="2" type="ORF">ACFQBT_10865</name>
</gene>
<evidence type="ECO:0000313" key="2">
    <source>
        <dbReference type="EMBL" id="MFC6714286.1"/>
    </source>
</evidence>
<organism evidence="2 3">
    <name type="scientific">Branchiibius cervicis</name>
    <dbReference type="NCBI Taxonomy" id="908252"/>
    <lineage>
        <taxon>Bacteria</taxon>
        <taxon>Bacillati</taxon>
        <taxon>Actinomycetota</taxon>
        <taxon>Actinomycetes</taxon>
        <taxon>Micrococcales</taxon>
        <taxon>Dermacoccaceae</taxon>
        <taxon>Branchiibius</taxon>
    </lineage>
</organism>
<keyword evidence="3" id="KW-1185">Reference proteome</keyword>
<dbReference type="Pfam" id="PF04203">
    <property type="entry name" value="Sortase"/>
    <property type="match status" value="1"/>
</dbReference>
<protein>
    <submittedName>
        <fullName evidence="2">Class F sortase</fullName>
    </submittedName>
</protein>
<dbReference type="SUPFAM" id="SSF63817">
    <property type="entry name" value="Sortase"/>
    <property type="match status" value="1"/>
</dbReference>
<dbReference type="EMBL" id="JBHSWJ010000002">
    <property type="protein sequence ID" value="MFC6714286.1"/>
    <property type="molecule type" value="Genomic_DNA"/>
</dbReference>